<dbReference type="Proteomes" id="UP000255423">
    <property type="component" value="Unassembled WGS sequence"/>
</dbReference>
<proteinExistence type="predicted"/>
<evidence type="ECO:0000256" key="1">
    <source>
        <dbReference type="SAM" id="SignalP"/>
    </source>
</evidence>
<dbReference type="AlphaFoldDB" id="A0A380S7P0"/>
<feature type="signal peptide" evidence="1">
    <location>
        <begin position="1"/>
        <end position="19"/>
    </location>
</feature>
<evidence type="ECO:0008006" key="4">
    <source>
        <dbReference type="Google" id="ProtNLM"/>
    </source>
</evidence>
<reference evidence="2 3" key="1">
    <citation type="submission" date="2017-08" db="EMBL/GenBank/DDBJ databases">
        <authorList>
            <person name="de Groot N.N."/>
        </authorList>
    </citation>
    <scope>NUCLEOTIDE SEQUENCE [LARGE SCALE GENOMIC DNA]</scope>
    <source>
        <strain evidence="2 3">HM2</strain>
    </source>
</reference>
<dbReference type="RefSeq" id="WP_088660209.1">
    <property type="nucleotide sequence ID" value="NZ_UHJL01000002.1"/>
</dbReference>
<feature type="chain" id="PRO_5016813228" description="Outer membrane protein beta-barrel domain-containing protein" evidence="1">
    <location>
        <begin position="20"/>
        <end position="254"/>
    </location>
</feature>
<dbReference type="EMBL" id="UHJL01000002">
    <property type="protein sequence ID" value="SUQ24511.1"/>
    <property type="molecule type" value="Genomic_DNA"/>
</dbReference>
<gene>
    <name evidence="2" type="ORF">SAMN05661053_1917</name>
</gene>
<sequence>MNFKLIFAAAALLATQSFAIAGIGAHYTPAVGTTLKEAQRADIKGTDGKIGFSHGSFDYIQGFGFKAWVDILPFVDIEATFNIQFASYNAALWVGEGEDARKIPLEIELGGTPFAKATPKYIAMNADLSVTKPFSIPLFPIRPYVGGGLTIHWNTFVLNKAFVEGVFDKAFADGSYPADENELVNALKSKVVDYAKDEGLNKSIGIHLLAGVRFKLPIIPIAAYANVKCYLGGDYDSDIDAGNFAFEIGGGFAL</sequence>
<accession>A0A380S7P0</accession>
<name>A0A380S7P0_FIBSU</name>
<keyword evidence="1" id="KW-0732">Signal</keyword>
<organism evidence="2 3">
    <name type="scientific">Fibrobacter succinogenes</name>
    <name type="common">Bacteroides succinogenes</name>
    <dbReference type="NCBI Taxonomy" id="833"/>
    <lineage>
        <taxon>Bacteria</taxon>
        <taxon>Pseudomonadati</taxon>
        <taxon>Fibrobacterota</taxon>
        <taxon>Fibrobacteria</taxon>
        <taxon>Fibrobacterales</taxon>
        <taxon>Fibrobacteraceae</taxon>
        <taxon>Fibrobacter</taxon>
    </lineage>
</organism>
<protein>
    <recommendedName>
        <fullName evidence="4">Outer membrane protein beta-barrel domain-containing protein</fullName>
    </recommendedName>
</protein>
<evidence type="ECO:0000313" key="3">
    <source>
        <dbReference type="Proteomes" id="UP000255423"/>
    </source>
</evidence>
<evidence type="ECO:0000313" key="2">
    <source>
        <dbReference type="EMBL" id="SUQ24511.1"/>
    </source>
</evidence>